<keyword evidence="4" id="KW-0433">Leucine-rich repeat</keyword>
<evidence type="ECO:0000256" key="6">
    <source>
        <dbReference type="ARBA" id="ARBA00022729"/>
    </source>
</evidence>
<accession>A0A2Z6P3P5</accession>
<keyword evidence="10" id="KW-0325">Glycoprotein</keyword>
<dbReference type="Gene3D" id="3.80.10.10">
    <property type="entry name" value="Ribonuclease Inhibitor"/>
    <property type="match status" value="1"/>
</dbReference>
<dbReference type="SUPFAM" id="SSF52058">
    <property type="entry name" value="L domain-like"/>
    <property type="match status" value="1"/>
</dbReference>
<evidence type="ECO:0000256" key="2">
    <source>
        <dbReference type="ARBA" id="ARBA00009592"/>
    </source>
</evidence>
<dbReference type="AlphaFoldDB" id="A0A2Z6P3P5"/>
<protein>
    <recommendedName>
        <fullName evidence="14">Leucine-rich repeat-containing N-terminal plant-type domain-containing protein</fullName>
    </recommendedName>
</protein>
<dbReference type="PRINTS" id="PR00019">
    <property type="entry name" value="LEURICHRPT"/>
</dbReference>
<reference evidence="13" key="1">
    <citation type="journal article" date="2017" name="Front. Plant Sci.">
        <title>Climate Clever Clovers: New Paradigm to Reduce the Environmental Footprint of Ruminants by Breeding Low Methanogenic Forages Utilizing Haplotype Variation.</title>
        <authorList>
            <person name="Kaur P."/>
            <person name="Appels R."/>
            <person name="Bayer P.E."/>
            <person name="Keeble-Gagnere G."/>
            <person name="Wang J."/>
            <person name="Hirakawa H."/>
            <person name="Shirasawa K."/>
            <person name="Vercoe P."/>
            <person name="Stefanova K."/>
            <person name="Durmic Z."/>
            <person name="Nichols P."/>
            <person name="Revell C."/>
            <person name="Isobe S.N."/>
            <person name="Edwards D."/>
            <person name="Erskine W."/>
        </authorList>
    </citation>
    <scope>NUCLEOTIDE SEQUENCE [LARGE SCALE GENOMIC DNA]</scope>
    <source>
        <strain evidence="13">cv. Daliak</strain>
    </source>
</reference>
<evidence type="ECO:0000256" key="11">
    <source>
        <dbReference type="ARBA" id="ARBA00037847"/>
    </source>
</evidence>
<dbReference type="Proteomes" id="UP000242715">
    <property type="component" value="Unassembled WGS sequence"/>
</dbReference>
<keyword evidence="7" id="KW-0677">Repeat</keyword>
<evidence type="ECO:0000313" key="12">
    <source>
        <dbReference type="EMBL" id="GAU51044.1"/>
    </source>
</evidence>
<organism evidence="12 13">
    <name type="scientific">Trifolium subterraneum</name>
    <name type="common">Subterranean clover</name>
    <dbReference type="NCBI Taxonomy" id="3900"/>
    <lineage>
        <taxon>Eukaryota</taxon>
        <taxon>Viridiplantae</taxon>
        <taxon>Streptophyta</taxon>
        <taxon>Embryophyta</taxon>
        <taxon>Tracheophyta</taxon>
        <taxon>Spermatophyta</taxon>
        <taxon>Magnoliopsida</taxon>
        <taxon>eudicotyledons</taxon>
        <taxon>Gunneridae</taxon>
        <taxon>Pentapetalae</taxon>
        <taxon>rosids</taxon>
        <taxon>fabids</taxon>
        <taxon>Fabales</taxon>
        <taxon>Fabaceae</taxon>
        <taxon>Papilionoideae</taxon>
        <taxon>50 kb inversion clade</taxon>
        <taxon>NPAAA clade</taxon>
        <taxon>Hologalegina</taxon>
        <taxon>IRL clade</taxon>
        <taxon>Trifolieae</taxon>
        <taxon>Trifolium</taxon>
    </lineage>
</organism>
<evidence type="ECO:0000256" key="10">
    <source>
        <dbReference type="ARBA" id="ARBA00023180"/>
    </source>
</evidence>
<evidence type="ECO:0000256" key="8">
    <source>
        <dbReference type="ARBA" id="ARBA00022989"/>
    </source>
</evidence>
<keyword evidence="8" id="KW-1133">Transmembrane helix</keyword>
<keyword evidence="3" id="KW-1003">Cell membrane</keyword>
<dbReference type="PANTHER" id="PTHR48062">
    <property type="entry name" value="RECEPTOR-LIKE PROTEIN 14"/>
    <property type="match status" value="1"/>
</dbReference>
<evidence type="ECO:0000313" key="13">
    <source>
        <dbReference type="Proteomes" id="UP000242715"/>
    </source>
</evidence>
<dbReference type="InterPro" id="IPR001611">
    <property type="entry name" value="Leu-rich_rpt"/>
</dbReference>
<keyword evidence="5" id="KW-0812">Transmembrane</keyword>
<keyword evidence="13" id="KW-1185">Reference proteome</keyword>
<comment type="similarity">
    <text evidence="2">Belongs to the RLP family.</text>
</comment>
<proteinExistence type="inferred from homology"/>
<evidence type="ECO:0000256" key="4">
    <source>
        <dbReference type="ARBA" id="ARBA00022614"/>
    </source>
</evidence>
<dbReference type="EMBL" id="DF974957">
    <property type="protein sequence ID" value="GAU51044.1"/>
    <property type="molecule type" value="Genomic_DNA"/>
</dbReference>
<evidence type="ECO:0008006" key="14">
    <source>
        <dbReference type="Google" id="ProtNLM"/>
    </source>
</evidence>
<dbReference type="GO" id="GO:0005886">
    <property type="term" value="C:plasma membrane"/>
    <property type="evidence" value="ECO:0007669"/>
    <property type="project" value="UniProtKB-SubCell"/>
</dbReference>
<dbReference type="InterPro" id="IPR051502">
    <property type="entry name" value="RLP_Defense_Trigger"/>
</dbReference>
<name>A0A2Z6P3P5_TRISU</name>
<gene>
    <name evidence="12" type="ORF">TSUD_411760</name>
</gene>
<dbReference type="Pfam" id="PF13855">
    <property type="entry name" value="LRR_8"/>
    <property type="match status" value="1"/>
</dbReference>
<sequence>MISLDPYHLNCLEAQLKLLDLTDNKFSGKIPNWMDNLSELRVLLLGGNNFEGDIPTQLCMLKSITIMDLSRNMLNASIPFCFQNLPFGRYDDGYRPIFETPVFGGFNNPYYFNSSLTSFFYPVLSDYDVLHLEAEFITKHMDYYFKGKVLENMTGLDLSCNNLTGSIPSQIGNLEKLIALNLSHNYLSGPIPITFSNLTQIESLDLSYNKLSGEIPSQLTQLNFLSTFNVSYNNLSGTPPSTRQFATFDEESYKGNPGLCGHDIILLEFHSILYNNTIGLHNSVVHQSPLAHGLVLLYQ</sequence>
<keyword evidence="6" id="KW-0732">Signal</keyword>
<dbReference type="OrthoDB" id="1734347at2759"/>
<dbReference type="PANTHER" id="PTHR48062:SF52">
    <property type="entry name" value="RECEPTOR-LIKE PROTEIN 8-RELATED"/>
    <property type="match status" value="1"/>
</dbReference>
<comment type="subcellular location">
    <subcellularLocation>
        <location evidence="1">Cell membrane</location>
    </subcellularLocation>
    <subcellularLocation>
        <location evidence="11">Endomembrane system</location>
        <topology evidence="11">Single-pass membrane protein</topology>
    </subcellularLocation>
</comment>
<evidence type="ECO:0000256" key="7">
    <source>
        <dbReference type="ARBA" id="ARBA00022737"/>
    </source>
</evidence>
<evidence type="ECO:0000256" key="1">
    <source>
        <dbReference type="ARBA" id="ARBA00004236"/>
    </source>
</evidence>
<dbReference type="Pfam" id="PF00560">
    <property type="entry name" value="LRR_1"/>
    <property type="match status" value="3"/>
</dbReference>
<keyword evidence="9" id="KW-0472">Membrane</keyword>
<dbReference type="GO" id="GO:0012505">
    <property type="term" value="C:endomembrane system"/>
    <property type="evidence" value="ECO:0007669"/>
    <property type="project" value="UniProtKB-SubCell"/>
</dbReference>
<evidence type="ECO:0000256" key="3">
    <source>
        <dbReference type="ARBA" id="ARBA00022475"/>
    </source>
</evidence>
<evidence type="ECO:0000256" key="5">
    <source>
        <dbReference type="ARBA" id="ARBA00022692"/>
    </source>
</evidence>
<dbReference type="InterPro" id="IPR032675">
    <property type="entry name" value="LRR_dom_sf"/>
</dbReference>
<dbReference type="FunFam" id="3.80.10.10:FF:000111">
    <property type="entry name" value="LRR receptor-like serine/threonine-protein kinase ERECTA"/>
    <property type="match status" value="1"/>
</dbReference>
<evidence type="ECO:0000256" key="9">
    <source>
        <dbReference type="ARBA" id="ARBA00023136"/>
    </source>
</evidence>